<dbReference type="KEGG" id="tje:TJEJU_1827"/>
<evidence type="ECO:0000313" key="6">
    <source>
        <dbReference type="Proteomes" id="UP000215214"/>
    </source>
</evidence>
<evidence type="ECO:0000259" key="4">
    <source>
        <dbReference type="Pfam" id="PF13525"/>
    </source>
</evidence>
<evidence type="ECO:0000256" key="2">
    <source>
        <dbReference type="ARBA" id="ARBA00023136"/>
    </source>
</evidence>
<evidence type="ECO:0000256" key="1">
    <source>
        <dbReference type="ARBA" id="ARBA00022729"/>
    </source>
</evidence>
<dbReference type="AlphaFoldDB" id="A0A238U957"/>
<keyword evidence="2" id="KW-0472">Membrane</keyword>
<keyword evidence="3" id="KW-0998">Cell outer membrane</keyword>
<sequence length="274" mass="32196">MKRIVYVVIAFLMLTSCGEYHRALNRGTTDEQYKMAIKMYEAEKYSRALRLFEKITPSYRGKPQMERIQYMVANSNLNEKNYGIAGYYFGRFSDNYPKSSKREEADFLSALSYYKATPSYTKDPTNINKAIDAFQSFIDKYPDSPKLAEANKYYQELRYMLESKAFDIAKNYYNTAETDPRNYRAAIVAFDNLLSDFLGTTYKEEALFYRLKAAHDLAVKSRVKKRGERTKVALKAYEKLKRNFPKTRFEKESEEMYATLKEIEQDLQKQLVKS</sequence>
<name>A0A238U957_9FLAO</name>
<reference evidence="5 6" key="1">
    <citation type="submission" date="2017-07" db="EMBL/GenBank/DDBJ databases">
        <authorList>
            <person name="Sun Z.S."/>
            <person name="Albrecht U."/>
            <person name="Echele G."/>
            <person name="Lee C.C."/>
        </authorList>
    </citation>
    <scope>NUCLEOTIDE SEQUENCE [LARGE SCALE GENOMIC DNA]</scope>
    <source>
        <strain evidence="6">type strain: KCTC 22618</strain>
    </source>
</reference>
<keyword evidence="5" id="KW-0449">Lipoprotein</keyword>
<dbReference type="InterPro" id="IPR011990">
    <property type="entry name" value="TPR-like_helical_dom_sf"/>
</dbReference>
<dbReference type="InterPro" id="IPR017689">
    <property type="entry name" value="BamD"/>
</dbReference>
<proteinExistence type="predicted"/>
<dbReference type="RefSeq" id="WP_231970292.1">
    <property type="nucleotide sequence ID" value="NZ_LT899436.1"/>
</dbReference>
<protein>
    <submittedName>
        <fullName evidence="5">Outer membrane assembly lipoprotein BamD</fullName>
    </submittedName>
</protein>
<gene>
    <name evidence="5" type="primary">bamD</name>
    <name evidence="5" type="ORF">TJEJU_1827</name>
</gene>
<dbReference type="Pfam" id="PF13525">
    <property type="entry name" value="YfiO"/>
    <property type="match status" value="1"/>
</dbReference>
<dbReference type="Proteomes" id="UP000215214">
    <property type="component" value="Chromosome TJEJU"/>
</dbReference>
<evidence type="ECO:0000256" key="3">
    <source>
        <dbReference type="ARBA" id="ARBA00023237"/>
    </source>
</evidence>
<evidence type="ECO:0000313" key="5">
    <source>
        <dbReference type="EMBL" id="SNR15536.1"/>
    </source>
</evidence>
<dbReference type="InterPro" id="IPR039565">
    <property type="entry name" value="BamD-like"/>
</dbReference>
<dbReference type="Gene3D" id="1.25.40.10">
    <property type="entry name" value="Tetratricopeptide repeat domain"/>
    <property type="match status" value="1"/>
</dbReference>
<keyword evidence="1" id="KW-0732">Signal</keyword>
<keyword evidence="6" id="KW-1185">Reference proteome</keyword>
<accession>A0A238U957</accession>
<dbReference type="PROSITE" id="PS51257">
    <property type="entry name" value="PROKAR_LIPOPROTEIN"/>
    <property type="match status" value="1"/>
</dbReference>
<dbReference type="NCBIfam" id="TIGR03302">
    <property type="entry name" value="OM_YfiO"/>
    <property type="match status" value="1"/>
</dbReference>
<organism evidence="5 6">
    <name type="scientific">Tenacibaculum jejuense</name>
    <dbReference type="NCBI Taxonomy" id="584609"/>
    <lineage>
        <taxon>Bacteria</taxon>
        <taxon>Pseudomonadati</taxon>
        <taxon>Bacteroidota</taxon>
        <taxon>Flavobacteriia</taxon>
        <taxon>Flavobacteriales</taxon>
        <taxon>Flavobacteriaceae</taxon>
        <taxon>Tenacibaculum</taxon>
    </lineage>
</organism>
<dbReference type="EMBL" id="LT899436">
    <property type="protein sequence ID" value="SNR15536.1"/>
    <property type="molecule type" value="Genomic_DNA"/>
</dbReference>
<feature type="domain" description="Outer membrane lipoprotein BamD-like" evidence="4">
    <location>
        <begin position="29"/>
        <end position="224"/>
    </location>
</feature>